<reference evidence="7 8" key="1">
    <citation type="journal article" date="2022" name="DNA Res.">
        <title>Genome analysis of five recently described species of the CUG-Ser clade uncovers Candida theae as a new hybrid lineage with pathogenic potential in the Candida parapsilosis species complex.</title>
        <authorList>
            <person name="Mixao V."/>
            <person name="Del Olmo V."/>
            <person name="Hegedusova E."/>
            <person name="Saus E."/>
            <person name="Pryszcz L."/>
            <person name="Cillingova A."/>
            <person name="Nosek J."/>
            <person name="Gabaldon T."/>
        </authorList>
    </citation>
    <scope>NUCLEOTIDE SEQUENCE [LARGE SCALE GENOMIC DNA]</scope>
    <source>
        <strain evidence="7 8">CBS 12239</strain>
    </source>
</reference>
<dbReference type="GO" id="GO:0005525">
    <property type="term" value="F:GTP binding"/>
    <property type="evidence" value="ECO:0007669"/>
    <property type="project" value="UniProtKB-KW"/>
</dbReference>
<evidence type="ECO:0000256" key="4">
    <source>
        <dbReference type="ARBA" id="ARBA00023134"/>
    </source>
</evidence>
<keyword evidence="8" id="KW-1185">Reference proteome</keyword>
<dbReference type="GO" id="GO:0005770">
    <property type="term" value="C:late endosome"/>
    <property type="evidence" value="ECO:0007669"/>
    <property type="project" value="TreeGrafter"/>
</dbReference>
<dbReference type="RefSeq" id="XP_051610996.1">
    <property type="nucleotide sequence ID" value="XM_051754955.1"/>
</dbReference>
<evidence type="ECO:0000256" key="1">
    <source>
        <dbReference type="ARBA" id="ARBA00006270"/>
    </source>
</evidence>
<dbReference type="Gene3D" id="3.40.50.300">
    <property type="entry name" value="P-loop containing nucleotide triphosphate hydrolases"/>
    <property type="match status" value="1"/>
</dbReference>
<organism evidence="7 8">
    <name type="scientific">Candida theae</name>
    <dbReference type="NCBI Taxonomy" id="1198502"/>
    <lineage>
        <taxon>Eukaryota</taxon>
        <taxon>Fungi</taxon>
        <taxon>Dikarya</taxon>
        <taxon>Ascomycota</taxon>
        <taxon>Saccharomycotina</taxon>
        <taxon>Pichiomycetes</taxon>
        <taxon>Debaryomycetaceae</taxon>
        <taxon>Candida/Lodderomyces clade</taxon>
        <taxon>Candida</taxon>
    </lineage>
</organism>
<proteinExistence type="inferred from homology"/>
<keyword evidence="3" id="KW-0547">Nucleotide-binding</keyword>
<feature type="compositionally biased region" description="Basic and acidic residues" evidence="6">
    <location>
        <begin position="10"/>
        <end position="22"/>
    </location>
</feature>
<feature type="compositionally biased region" description="Low complexity" evidence="6">
    <location>
        <begin position="94"/>
        <end position="112"/>
    </location>
</feature>
<dbReference type="GO" id="GO:0003924">
    <property type="term" value="F:GTPase activity"/>
    <property type="evidence" value="ECO:0007669"/>
    <property type="project" value="InterPro"/>
</dbReference>
<dbReference type="InterPro" id="IPR001806">
    <property type="entry name" value="Small_GTPase"/>
</dbReference>
<dbReference type="SMART" id="SM00173">
    <property type="entry name" value="RAS"/>
    <property type="match status" value="1"/>
</dbReference>
<dbReference type="EMBL" id="JAIHNG010000034">
    <property type="protein sequence ID" value="KAI5967106.1"/>
    <property type="molecule type" value="Genomic_DNA"/>
</dbReference>
<evidence type="ECO:0000256" key="3">
    <source>
        <dbReference type="ARBA" id="ARBA00022741"/>
    </source>
</evidence>
<dbReference type="GO" id="GO:0000329">
    <property type="term" value="C:fungal-type vacuole membrane"/>
    <property type="evidence" value="ECO:0007669"/>
    <property type="project" value="TreeGrafter"/>
</dbReference>
<dbReference type="GO" id="GO:0032889">
    <property type="term" value="P:regulation of vacuole fusion, non-autophagic"/>
    <property type="evidence" value="ECO:0007669"/>
    <property type="project" value="TreeGrafter"/>
</dbReference>
<dbReference type="PANTHER" id="PTHR47981">
    <property type="entry name" value="RAB FAMILY"/>
    <property type="match status" value="1"/>
</dbReference>
<dbReference type="SMART" id="SM00175">
    <property type="entry name" value="RAB"/>
    <property type="match status" value="1"/>
</dbReference>
<name>A0AAD5G0T9_9ASCO</name>
<dbReference type="PROSITE" id="PS51421">
    <property type="entry name" value="RAS"/>
    <property type="match status" value="1"/>
</dbReference>
<dbReference type="PANTHER" id="PTHR47981:SF20">
    <property type="entry name" value="RAS-RELATED PROTEIN RAB-7A"/>
    <property type="match status" value="1"/>
</dbReference>
<dbReference type="InterPro" id="IPR005225">
    <property type="entry name" value="Small_GTP-bd"/>
</dbReference>
<feature type="compositionally biased region" description="Pro residues" evidence="6">
    <location>
        <begin position="113"/>
        <end position="122"/>
    </location>
</feature>
<dbReference type="PROSITE" id="PS51420">
    <property type="entry name" value="RHO"/>
    <property type="match status" value="1"/>
</dbReference>
<keyword evidence="2" id="KW-0488">Methylation</keyword>
<dbReference type="CDD" id="cd00154">
    <property type="entry name" value="Rab"/>
    <property type="match status" value="1"/>
</dbReference>
<evidence type="ECO:0000313" key="8">
    <source>
        <dbReference type="Proteomes" id="UP001204833"/>
    </source>
</evidence>
<keyword evidence="5" id="KW-0449">Lipoprotein</keyword>
<keyword evidence="4" id="KW-0342">GTP-binding</keyword>
<dbReference type="SMART" id="SM00174">
    <property type="entry name" value="RHO"/>
    <property type="match status" value="1"/>
</dbReference>
<comment type="similarity">
    <text evidence="1">Belongs to the small GTPase superfamily. Rab family.</text>
</comment>
<feature type="region of interest" description="Disordered" evidence="6">
    <location>
        <begin position="1"/>
        <end position="28"/>
    </location>
</feature>
<dbReference type="NCBIfam" id="TIGR00231">
    <property type="entry name" value="small_GTP"/>
    <property type="match status" value="1"/>
</dbReference>
<protein>
    <submittedName>
        <fullName evidence="7">Uncharacterized protein</fullName>
    </submittedName>
</protein>
<dbReference type="InterPro" id="IPR027417">
    <property type="entry name" value="P-loop_NTPase"/>
</dbReference>
<gene>
    <name evidence="7" type="ORF">KGF57_000535</name>
</gene>
<comment type="caution">
    <text evidence="7">The sequence shown here is derived from an EMBL/GenBank/DDBJ whole genome shotgun (WGS) entry which is preliminary data.</text>
</comment>
<dbReference type="Pfam" id="PF00071">
    <property type="entry name" value="Ras"/>
    <property type="match status" value="2"/>
</dbReference>
<feature type="region of interest" description="Disordered" evidence="6">
    <location>
        <begin position="86"/>
        <end position="122"/>
    </location>
</feature>
<dbReference type="PRINTS" id="PR00449">
    <property type="entry name" value="RASTRNSFRMNG"/>
</dbReference>
<evidence type="ECO:0000313" key="7">
    <source>
        <dbReference type="EMBL" id="KAI5967106.1"/>
    </source>
</evidence>
<evidence type="ECO:0000256" key="6">
    <source>
        <dbReference type="SAM" id="MobiDB-lite"/>
    </source>
</evidence>
<dbReference type="AlphaFoldDB" id="A0AAD5G0T9"/>
<dbReference type="Proteomes" id="UP001204833">
    <property type="component" value="Unassembled WGS sequence"/>
</dbReference>
<sequence>MYDTQISMDEDARHTPRTDTKSGENLNPLPTLKVVLLGDSGVGKTCLRSQFVHHMFTNAYKATIGGDYLTTTIELPPLSKTSATTFGKSGPAANDETNTINTSTTKTQKLPPTLSPSLPPTTDPTIEKVNLQIWDTAGQERFNSISQAFYRGADVCVLCYDITNYESVLSLKNWFRQFLQHCHVSQPGVVVVGNKMDRVKDRVVDKEEIKDIITNTTSVANIGDYVYDWDLDLLEVSAKQLEPTELLFTRVAELGRTILKGDESKHRKLQDFDKIDLDAQKDEIHSRCAC</sequence>
<dbReference type="GeneID" id="76148594"/>
<dbReference type="PROSITE" id="PS51419">
    <property type="entry name" value="RAB"/>
    <property type="match status" value="1"/>
</dbReference>
<evidence type="ECO:0000256" key="5">
    <source>
        <dbReference type="ARBA" id="ARBA00023289"/>
    </source>
</evidence>
<accession>A0AAD5G0T9</accession>
<dbReference type="SUPFAM" id="SSF52540">
    <property type="entry name" value="P-loop containing nucleoside triphosphate hydrolases"/>
    <property type="match status" value="1"/>
</dbReference>
<evidence type="ECO:0000256" key="2">
    <source>
        <dbReference type="ARBA" id="ARBA00022481"/>
    </source>
</evidence>
<keyword evidence="5" id="KW-0636">Prenylation</keyword>